<dbReference type="SUPFAM" id="SSF53474">
    <property type="entry name" value="alpha/beta-Hydrolases"/>
    <property type="match status" value="1"/>
</dbReference>
<dbReference type="EMBL" id="CP029463">
    <property type="protein sequence ID" value="AWM15007.1"/>
    <property type="molecule type" value="Genomic_DNA"/>
</dbReference>
<dbReference type="Proteomes" id="UP000245429">
    <property type="component" value="Chromosome"/>
</dbReference>
<dbReference type="InterPro" id="IPR029058">
    <property type="entry name" value="AB_hydrolase_fold"/>
</dbReference>
<dbReference type="Gene3D" id="3.40.50.1820">
    <property type="entry name" value="alpha/beta hydrolase"/>
    <property type="match status" value="1"/>
</dbReference>
<accession>A0A2U8QXR3</accession>
<organism evidence="3 4">
    <name type="scientific">Flavobacterium sediminis</name>
    <dbReference type="NCBI Taxonomy" id="2201181"/>
    <lineage>
        <taxon>Bacteria</taxon>
        <taxon>Pseudomonadati</taxon>
        <taxon>Bacteroidota</taxon>
        <taxon>Flavobacteriia</taxon>
        <taxon>Flavobacteriales</taxon>
        <taxon>Flavobacteriaceae</taxon>
        <taxon>Flavobacterium</taxon>
    </lineage>
</organism>
<reference evidence="3 4" key="1">
    <citation type="submission" date="2018-05" db="EMBL/GenBank/DDBJ databases">
        <title>Flavobacterium sp. MEBiC07310.</title>
        <authorList>
            <person name="Baek K."/>
        </authorList>
    </citation>
    <scope>NUCLEOTIDE SEQUENCE [LARGE SCALE GENOMIC DNA]</scope>
    <source>
        <strain evidence="3 4">MEBiC07310</strain>
    </source>
</reference>
<protein>
    <submittedName>
        <fullName evidence="3">Esterase</fullName>
    </submittedName>
</protein>
<dbReference type="Pfam" id="PF20434">
    <property type="entry name" value="BD-FAE"/>
    <property type="match status" value="1"/>
</dbReference>
<evidence type="ECO:0000259" key="2">
    <source>
        <dbReference type="Pfam" id="PF20434"/>
    </source>
</evidence>
<evidence type="ECO:0000256" key="1">
    <source>
        <dbReference type="ARBA" id="ARBA00022801"/>
    </source>
</evidence>
<sequence length="298" mass="34227">MNYTFHLFFCLVMINSFAFQKTNDQDLYTVQSEWQKRIKEFPEITIVKAKDKVENVTEKEIVYQMINGIETKMDMYQFQSEENKPAVILIHGGGWKYGDKKLVKPLAQQIAKAGYQCFAVAYRKSGEAIYPAGVNDVLNAVQFIREHSNMLKVDTLNIAILGCSSGGQMAALLGTKYSDRFKAIVDIDGVLAFHHPESKEGAMAAEWLGGTYEKVPEVWEEASALNYISEAKLPMLFINSQYERFHAGRDEMIEQLNKKKIYSEIVTVKDSPHTFWLFHPWFDEIIPRILNFLNNQLN</sequence>
<evidence type="ECO:0000313" key="3">
    <source>
        <dbReference type="EMBL" id="AWM15007.1"/>
    </source>
</evidence>
<dbReference type="InterPro" id="IPR050300">
    <property type="entry name" value="GDXG_lipolytic_enzyme"/>
</dbReference>
<keyword evidence="4" id="KW-1185">Reference proteome</keyword>
<name>A0A2U8QXR3_9FLAO</name>
<dbReference type="InterPro" id="IPR049492">
    <property type="entry name" value="BD-FAE-like_dom"/>
</dbReference>
<dbReference type="OrthoDB" id="9777975at2"/>
<dbReference type="AlphaFoldDB" id="A0A2U8QXR3"/>
<evidence type="ECO:0000313" key="4">
    <source>
        <dbReference type="Proteomes" id="UP000245429"/>
    </source>
</evidence>
<dbReference type="RefSeq" id="WP_109570345.1">
    <property type="nucleotide sequence ID" value="NZ_CP029463.1"/>
</dbReference>
<dbReference type="GO" id="GO:0016787">
    <property type="term" value="F:hydrolase activity"/>
    <property type="evidence" value="ECO:0007669"/>
    <property type="project" value="UniProtKB-KW"/>
</dbReference>
<dbReference type="KEGG" id="fse:DI487_14865"/>
<gene>
    <name evidence="3" type="ORF">DI487_14865</name>
</gene>
<dbReference type="PANTHER" id="PTHR48081">
    <property type="entry name" value="AB HYDROLASE SUPERFAMILY PROTEIN C4A8.06C"/>
    <property type="match status" value="1"/>
</dbReference>
<keyword evidence="1" id="KW-0378">Hydrolase</keyword>
<proteinExistence type="predicted"/>
<feature type="domain" description="BD-FAE-like" evidence="2">
    <location>
        <begin position="73"/>
        <end position="240"/>
    </location>
</feature>